<evidence type="ECO:0000256" key="1">
    <source>
        <dbReference type="ARBA" id="ARBA00009477"/>
    </source>
</evidence>
<comment type="similarity">
    <text evidence="1">Belongs to the membrane fusion protein (MFP) (TC 8.A.1) family.</text>
</comment>
<evidence type="ECO:0000259" key="6">
    <source>
        <dbReference type="Pfam" id="PF25954"/>
    </source>
</evidence>
<dbReference type="SUPFAM" id="SSF111369">
    <property type="entry name" value="HlyD-like secretion proteins"/>
    <property type="match status" value="1"/>
</dbReference>
<feature type="domain" description="CusB-like beta-barrel" evidence="6">
    <location>
        <begin position="255"/>
        <end position="326"/>
    </location>
</feature>
<feature type="transmembrane region" description="Helical" evidence="3">
    <location>
        <begin position="38"/>
        <end position="59"/>
    </location>
</feature>
<evidence type="ECO:0000259" key="5">
    <source>
        <dbReference type="Pfam" id="PF25917"/>
    </source>
</evidence>
<proteinExistence type="inferred from homology"/>
<keyword evidence="3" id="KW-1133">Transmembrane helix</keyword>
<dbReference type="InterPro" id="IPR058792">
    <property type="entry name" value="Beta-barrel_RND_2"/>
</dbReference>
<dbReference type="InterPro" id="IPR058624">
    <property type="entry name" value="MdtA-like_HH"/>
</dbReference>
<dbReference type="GO" id="GO:0015562">
    <property type="term" value="F:efflux transmembrane transporter activity"/>
    <property type="evidence" value="ECO:0007669"/>
    <property type="project" value="TreeGrafter"/>
</dbReference>
<dbReference type="NCBIfam" id="TIGR01730">
    <property type="entry name" value="RND_mfp"/>
    <property type="match status" value="1"/>
</dbReference>
<evidence type="ECO:0000259" key="4">
    <source>
        <dbReference type="Pfam" id="PF25876"/>
    </source>
</evidence>
<dbReference type="Gene3D" id="1.10.287.470">
    <property type="entry name" value="Helix hairpin bin"/>
    <property type="match status" value="1"/>
</dbReference>
<reference evidence="7" key="1">
    <citation type="journal article" date="2020" name="mSystems">
        <title>Genome- and Community-Level Interaction Insights into Carbon Utilization and Element Cycling Functions of Hydrothermarchaeota in Hydrothermal Sediment.</title>
        <authorList>
            <person name="Zhou Z."/>
            <person name="Liu Y."/>
            <person name="Xu W."/>
            <person name="Pan J."/>
            <person name="Luo Z.H."/>
            <person name="Li M."/>
        </authorList>
    </citation>
    <scope>NUCLEOTIDE SEQUENCE [LARGE SCALE GENOMIC DNA]</scope>
    <source>
        <strain evidence="7">SpSt-855</strain>
    </source>
</reference>
<dbReference type="Pfam" id="PF25917">
    <property type="entry name" value="BSH_RND"/>
    <property type="match status" value="1"/>
</dbReference>
<dbReference type="InterPro" id="IPR058625">
    <property type="entry name" value="MdtA-like_BSH"/>
</dbReference>
<dbReference type="EMBL" id="DTKL01000020">
    <property type="protein sequence ID" value="HGY93868.1"/>
    <property type="molecule type" value="Genomic_DNA"/>
</dbReference>
<feature type="domain" description="Multidrug resistance protein MdtA-like barrel-sandwich hybrid" evidence="5">
    <location>
        <begin position="108"/>
        <end position="243"/>
    </location>
</feature>
<evidence type="ECO:0000256" key="3">
    <source>
        <dbReference type="SAM" id="Phobius"/>
    </source>
</evidence>
<organism evidence="7">
    <name type="scientific">Acidobacterium capsulatum</name>
    <dbReference type="NCBI Taxonomy" id="33075"/>
    <lineage>
        <taxon>Bacteria</taxon>
        <taxon>Pseudomonadati</taxon>
        <taxon>Acidobacteriota</taxon>
        <taxon>Terriglobia</taxon>
        <taxon>Terriglobales</taxon>
        <taxon>Acidobacteriaceae</taxon>
        <taxon>Acidobacterium</taxon>
    </lineage>
</organism>
<dbReference type="GO" id="GO:1990281">
    <property type="term" value="C:efflux pump complex"/>
    <property type="evidence" value="ECO:0007669"/>
    <property type="project" value="TreeGrafter"/>
</dbReference>
<keyword evidence="3" id="KW-0472">Membrane</keyword>
<name>A0A7V5CSK6_9BACT</name>
<dbReference type="Pfam" id="PF25876">
    <property type="entry name" value="HH_MFP_RND"/>
    <property type="match status" value="1"/>
</dbReference>
<evidence type="ECO:0000256" key="2">
    <source>
        <dbReference type="SAM" id="MobiDB-lite"/>
    </source>
</evidence>
<dbReference type="PANTHER" id="PTHR30469:SF37">
    <property type="entry name" value="RAGD PROTEIN"/>
    <property type="match status" value="1"/>
</dbReference>
<dbReference type="InterPro" id="IPR006143">
    <property type="entry name" value="RND_pump_MFP"/>
</dbReference>
<evidence type="ECO:0000313" key="7">
    <source>
        <dbReference type="EMBL" id="HGY93868.1"/>
    </source>
</evidence>
<comment type="caution">
    <text evidence="7">The sequence shown here is derived from an EMBL/GenBank/DDBJ whole genome shotgun (WGS) entry which is preliminary data.</text>
</comment>
<protein>
    <submittedName>
        <fullName evidence="7">Efflux RND transporter periplasmic adaptor subunit</fullName>
    </submittedName>
</protein>
<dbReference type="Gene3D" id="2.40.50.100">
    <property type="match status" value="1"/>
</dbReference>
<feature type="domain" description="Multidrug resistance protein MdtA-like alpha-helical hairpin" evidence="4">
    <location>
        <begin position="145"/>
        <end position="205"/>
    </location>
</feature>
<dbReference type="AlphaFoldDB" id="A0A7V5CSK6"/>
<gene>
    <name evidence="7" type="ORF">ENW50_04150</name>
</gene>
<dbReference type="Pfam" id="PF25954">
    <property type="entry name" value="Beta-barrel_RND_2"/>
    <property type="match status" value="1"/>
</dbReference>
<dbReference type="Gene3D" id="2.40.420.20">
    <property type="match status" value="1"/>
</dbReference>
<dbReference type="Gene3D" id="2.40.30.170">
    <property type="match status" value="1"/>
</dbReference>
<dbReference type="FunFam" id="2.40.30.170:FF:000010">
    <property type="entry name" value="Efflux RND transporter periplasmic adaptor subunit"/>
    <property type="match status" value="1"/>
</dbReference>
<sequence>MSDRTPQPSTPGHERHPVPEASQEMGPRHAPPKISGRAALLGVAVLLVIAAVLALAGILPREHAEHVLAQQTITNAEPVVQVARPQMGAPSEDLVLPGNVYAWEDSPIYARTSGYLTKWYFDIGAHVQKGQLLATIASPEVDQELFQAKADLATAEANAANAAVQAKRYVALLKQNAVSAQDRDTFVTQQEATRTQVNSARANVDRLEQMVGFEKIYAPFSGTITARDVDIGTLIQNGTTQELFHLADEHVLRVYVNVPQVDSLACVPGVLAHLTFSEFPNRMFTGKIVRTSKSIDPTTRTLLVEVDVDNRKGELYPGMFTQVHFNLQVKHPTLILPASSLIFQQHGLQVAIVRNGKIQLIPITIGQNDGRVVQVLSGLNEQDEVLQNPPDSLIDGEAVQTVAHASEAGS</sequence>
<dbReference type="PANTHER" id="PTHR30469">
    <property type="entry name" value="MULTIDRUG RESISTANCE PROTEIN MDTA"/>
    <property type="match status" value="1"/>
</dbReference>
<accession>A0A7V5CSK6</accession>
<feature type="region of interest" description="Disordered" evidence="2">
    <location>
        <begin position="1"/>
        <end position="31"/>
    </location>
</feature>
<keyword evidence="3" id="KW-0812">Transmembrane</keyword>